<dbReference type="SUPFAM" id="SSF46785">
    <property type="entry name" value="Winged helix' DNA-binding domain"/>
    <property type="match status" value="1"/>
</dbReference>
<dbReference type="InterPro" id="IPR011663">
    <property type="entry name" value="UTRA"/>
</dbReference>
<dbReference type="InterPro" id="IPR028978">
    <property type="entry name" value="Chorismate_lyase_/UTRA_dom_sf"/>
</dbReference>
<evidence type="ECO:0000256" key="2">
    <source>
        <dbReference type="ARBA" id="ARBA00023125"/>
    </source>
</evidence>
<dbReference type="Gene3D" id="1.10.10.10">
    <property type="entry name" value="Winged helix-like DNA-binding domain superfamily/Winged helix DNA-binding domain"/>
    <property type="match status" value="1"/>
</dbReference>
<dbReference type="Pfam" id="PF00392">
    <property type="entry name" value="GntR"/>
    <property type="match status" value="1"/>
</dbReference>
<protein>
    <submittedName>
        <fullName evidence="5">GntR family transcriptional regulator</fullName>
    </submittedName>
</protein>
<keyword evidence="3" id="KW-0804">Transcription</keyword>
<dbReference type="EMBL" id="JBHUHP010000011">
    <property type="protein sequence ID" value="MFD2092503.1"/>
    <property type="molecule type" value="Genomic_DNA"/>
</dbReference>
<accession>A0ABW4XDH3</accession>
<proteinExistence type="predicted"/>
<dbReference type="SUPFAM" id="SSF64288">
    <property type="entry name" value="Chorismate lyase-like"/>
    <property type="match status" value="1"/>
</dbReference>
<sequence length="266" mass="29116">MGDVSDDMTTRRLGIPYLCPVVSPVTGPKYLAVREHLRRRVASLPELTLLPPEPVLCAEYGVSRITLRRAVDGLVADGHLVREQGRGTYVTRPAIRHEYRESFVHRIAGFSSVMSEQGAQVGTQVLTQRVVPVPAAVAAELSLDGTADVVELERLRSVDGEPNHVAHSFLPASLYPRAAEEDFTHGSLYEFLRREYQADLAHARIVVDVGTADPGEADLLRVVAGSPLLVVRTTVRDSSGHPLVHSYSRLRPDVSQVEFEVSVGGR</sequence>
<keyword evidence="6" id="KW-1185">Reference proteome</keyword>
<keyword evidence="1" id="KW-0805">Transcription regulation</keyword>
<evidence type="ECO:0000259" key="4">
    <source>
        <dbReference type="PROSITE" id="PS50949"/>
    </source>
</evidence>
<dbReference type="InterPro" id="IPR036388">
    <property type="entry name" value="WH-like_DNA-bd_sf"/>
</dbReference>
<reference evidence="6" key="1">
    <citation type="journal article" date="2019" name="Int. J. Syst. Evol. Microbiol.">
        <title>The Global Catalogue of Microorganisms (GCM) 10K type strain sequencing project: providing services to taxonomists for standard genome sequencing and annotation.</title>
        <authorList>
            <consortium name="The Broad Institute Genomics Platform"/>
            <consortium name="The Broad Institute Genome Sequencing Center for Infectious Disease"/>
            <person name="Wu L."/>
            <person name="Ma J."/>
        </authorList>
    </citation>
    <scope>NUCLEOTIDE SEQUENCE [LARGE SCALE GENOMIC DNA]</scope>
    <source>
        <strain evidence="6">JCM 3338</strain>
    </source>
</reference>
<dbReference type="RefSeq" id="WP_376876526.1">
    <property type="nucleotide sequence ID" value="NZ_JBHUHP010000011.1"/>
</dbReference>
<dbReference type="PRINTS" id="PR00035">
    <property type="entry name" value="HTHGNTR"/>
</dbReference>
<dbReference type="Gene3D" id="3.40.1410.10">
    <property type="entry name" value="Chorismate lyase-like"/>
    <property type="match status" value="1"/>
</dbReference>
<gene>
    <name evidence="5" type="ORF">ACFSHS_13070</name>
</gene>
<dbReference type="CDD" id="cd07377">
    <property type="entry name" value="WHTH_GntR"/>
    <property type="match status" value="1"/>
</dbReference>
<dbReference type="PROSITE" id="PS50949">
    <property type="entry name" value="HTH_GNTR"/>
    <property type="match status" value="1"/>
</dbReference>
<comment type="caution">
    <text evidence="5">The sequence shown here is derived from an EMBL/GenBank/DDBJ whole genome shotgun (WGS) entry which is preliminary data.</text>
</comment>
<dbReference type="InterPro" id="IPR000524">
    <property type="entry name" value="Tscrpt_reg_HTH_GntR"/>
</dbReference>
<dbReference type="Proteomes" id="UP001597402">
    <property type="component" value="Unassembled WGS sequence"/>
</dbReference>
<evidence type="ECO:0000256" key="1">
    <source>
        <dbReference type="ARBA" id="ARBA00023015"/>
    </source>
</evidence>
<dbReference type="PANTHER" id="PTHR44846">
    <property type="entry name" value="MANNOSYL-D-GLYCERATE TRANSPORT/METABOLISM SYSTEM REPRESSOR MNGR-RELATED"/>
    <property type="match status" value="1"/>
</dbReference>
<keyword evidence="2" id="KW-0238">DNA-binding</keyword>
<name>A0ABW4XDH3_9ACTN</name>
<organism evidence="5 6">
    <name type="scientific">Blastococcus deserti</name>
    <dbReference type="NCBI Taxonomy" id="2259033"/>
    <lineage>
        <taxon>Bacteria</taxon>
        <taxon>Bacillati</taxon>
        <taxon>Actinomycetota</taxon>
        <taxon>Actinomycetes</taxon>
        <taxon>Geodermatophilales</taxon>
        <taxon>Geodermatophilaceae</taxon>
        <taxon>Blastococcus</taxon>
    </lineage>
</organism>
<evidence type="ECO:0000313" key="5">
    <source>
        <dbReference type="EMBL" id="MFD2092503.1"/>
    </source>
</evidence>
<feature type="domain" description="HTH gntR-type" evidence="4">
    <location>
        <begin position="27"/>
        <end position="93"/>
    </location>
</feature>
<dbReference type="PANTHER" id="PTHR44846:SF1">
    <property type="entry name" value="MANNOSYL-D-GLYCERATE TRANSPORT_METABOLISM SYSTEM REPRESSOR MNGR-RELATED"/>
    <property type="match status" value="1"/>
</dbReference>
<evidence type="ECO:0000256" key="3">
    <source>
        <dbReference type="ARBA" id="ARBA00023163"/>
    </source>
</evidence>
<dbReference type="InterPro" id="IPR050679">
    <property type="entry name" value="Bact_HTH_transcr_reg"/>
</dbReference>
<dbReference type="SMART" id="SM00345">
    <property type="entry name" value="HTH_GNTR"/>
    <property type="match status" value="1"/>
</dbReference>
<dbReference type="Pfam" id="PF07702">
    <property type="entry name" value="UTRA"/>
    <property type="match status" value="1"/>
</dbReference>
<dbReference type="InterPro" id="IPR036390">
    <property type="entry name" value="WH_DNA-bd_sf"/>
</dbReference>
<dbReference type="SMART" id="SM00866">
    <property type="entry name" value="UTRA"/>
    <property type="match status" value="1"/>
</dbReference>
<evidence type="ECO:0000313" key="6">
    <source>
        <dbReference type="Proteomes" id="UP001597402"/>
    </source>
</evidence>